<sequence>MKTNTALIRRNYLLITALILAVFTSHSHADVERFWVERGYKVIYSVFNSKFLTPEIASEYGLKRNGDLTLLNVVVTKDGEEVTTLGLPAELEGSARNLLQQKQALKFLRIKEANTVYYIAPIKHHNEEVYNFDLKVLPDGETKPIRIQFSKKLYSDR</sequence>
<evidence type="ECO:0000256" key="1">
    <source>
        <dbReference type="SAM" id="SignalP"/>
    </source>
</evidence>
<name>A0ABQ0A5V1_9GAMM</name>
<feature type="signal peptide" evidence="1">
    <location>
        <begin position="1"/>
        <end position="29"/>
    </location>
</feature>
<feature type="domain" description="DUF4426" evidence="2">
    <location>
        <begin position="40"/>
        <end position="156"/>
    </location>
</feature>
<dbReference type="RefSeq" id="WP_353301732.1">
    <property type="nucleotide sequence ID" value="NZ_BAABWN010000002.1"/>
</dbReference>
<evidence type="ECO:0000259" key="2">
    <source>
        <dbReference type="Pfam" id="PF14467"/>
    </source>
</evidence>
<dbReference type="InterPro" id="IPR025218">
    <property type="entry name" value="DUF4426"/>
</dbReference>
<dbReference type="Gene3D" id="2.60.40.3340">
    <property type="entry name" value="Domain of unknown function DUF4426"/>
    <property type="match status" value="1"/>
</dbReference>
<organism evidence="3 4">
    <name type="scientific">Sessilibacter corallicola</name>
    <dbReference type="NCBI Taxonomy" id="2904075"/>
    <lineage>
        <taxon>Bacteria</taxon>
        <taxon>Pseudomonadati</taxon>
        <taxon>Pseudomonadota</taxon>
        <taxon>Gammaproteobacteria</taxon>
        <taxon>Cellvibrionales</taxon>
        <taxon>Cellvibrionaceae</taxon>
        <taxon>Sessilibacter</taxon>
    </lineage>
</organism>
<keyword evidence="1" id="KW-0732">Signal</keyword>
<keyword evidence="4" id="KW-1185">Reference proteome</keyword>
<comment type="caution">
    <text evidence="3">The sequence shown here is derived from an EMBL/GenBank/DDBJ whole genome shotgun (WGS) entry which is preliminary data.</text>
</comment>
<gene>
    <name evidence="3" type="ORF">NBRC116591_07600</name>
</gene>
<proteinExistence type="predicted"/>
<dbReference type="Proteomes" id="UP001465153">
    <property type="component" value="Unassembled WGS sequence"/>
</dbReference>
<evidence type="ECO:0000313" key="3">
    <source>
        <dbReference type="EMBL" id="GAA6166950.1"/>
    </source>
</evidence>
<accession>A0ABQ0A5V1</accession>
<feature type="chain" id="PRO_5046731762" description="DUF4426 domain-containing protein" evidence="1">
    <location>
        <begin position="30"/>
        <end position="157"/>
    </location>
</feature>
<dbReference type="EMBL" id="BAABWN010000002">
    <property type="protein sequence ID" value="GAA6166950.1"/>
    <property type="molecule type" value="Genomic_DNA"/>
</dbReference>
<evidence type="ECO:0000313" key="4">
    <source>
        <dbReference type="Proteomes" id="UP001465153"/>
    </source>
</evidence>
<protein>
    <recommendedName>
        <fullName evidence="2">DUF4426 domain-containing protein</fullName>
    </recommendedName>
</protein>
<reference evidence="3 4" key="1">
    <citation type="submission" date="2024-04" db="EMBL/GenBank/DDBJ databases">
        <title>Draft genome sequence of Sessilibacter corallicola NBRC 116591.</title>
        <authorList>
            <person name="Miyakawa T."/>
            <person name="Kusuya Y."/>
            <person name="Miura T."/>
        </authorList>
    </citation>
    <scope>NUCLEOTIDE SEQUENCE [LARGE SCALE GENOMIC DNA]</scope>
    <source>
        <strain evidence="3 4">KU-00831-HH</strain>
    </source>
</reference>
<dbReference type="Pfam" id="PF14467">
    <property type="entry name" value="DUF4426"/>
    <property type="match status" value="1"/>
</dbReference>